<name>A0A4R7ZXA0_9ACTN</name>
<comment type="caution">
    <text evidence="2">The sequence shown here is derived from an EMBL/GenBank/DDBJ whole genome shotgun (WGS) entry which is preliminary data.</text>
</comment>
<dbReference type="Pfam" id="PF03993">
    <property type="entry name" value="DUF349"/>
    <property type="match status" value="3"/>
</dbReference>
<gene>
    <name evidence="2" type="ORF">EV650_0355</name>
</gene>
<dbReference type="AlphaFoldDB" id="A0A4R7ZXA0"/>
<keyword evidence="3" id="KW-1185">Reference proteome</keyword>
<proteinExistence type="predicted"/>
<dbReference type="Proteomes" id="UP000295447">
    <property type="component" value="Unassembled WGS sequence"/>
</dbReference>
<dbReference type="RefSeq" id="WP_134114653.1">
    <property type="nucleotide sequence ID" value="NZ_SODF01000001.1"/>
</dbReference>
<organism evidence="2 3">
    <name type="scientific">Kribbella kalugense</name>
    <dbReference type="NCBI Taxonomy" id="2512221"/>
    <lineage>
        <taxon>Bacteria</taxon>
        <taxon>Bacillati</taxon>
        <taxon>Actinomycetota</taxon>
        <taxon>Actinomycetes</taxon>
        <taxon>Propionibacteriales</taxon>
        <taxon>Kribbellaceae</taxon>
        <taxon>Kribbella</taxon>
    </lineage>
</organism>
<evidence type="ECO:0000256" key="1">
    <source>
        <dbReference type="SAM" id="MobiDB-lite"/>
    </source>
</evidence>
<dbReference type="EMBL" id="SODF01000001">
    <property type="protein sequence ID" value="TDW21528.1"/>
    <property type="molecule type" value="Genomic_DNA"/>
</dbReference>
<dbReference type="InterPro" id="IPR007139">
    <property type="entry name" value="DUF349"/>
</dbReference>
<evidence type="ECO:0000313" key="2">
    <source>
        <dbReference type="EMBL" id="TDW21528.1"/>
    </source>
</evidence>
<dbReference type="OrthoDB" id="5422202at2"/>
<feature type="region of interest" description="Disordered" evidence="1">
    <location>
        <begin position="368"/>
        <end position="387"/>
    </location>
</feature>
<accession>A0A4R7ZXA0</accession>
<protein>
    <submittedName>
        <fullName evidence="2">Uncharacterized protein DUF349</fullName>
    </submittedName>
</protein>
<sequence length="408" mass="45692">MAGESWGRVAEDGTVFVRTKDGERAVGQWPDANPDEALAFYTRRYDALAFEVELLEQRVQAGTVSPDDARAAVKKVTGSLEEAQAVGDLDGLRARLDALTPLVAEQRERRKAERAAKVEEARSAKTKIATEAETIAGGTDWRHGVTRLRELLDEWKALPRLDKSSDDELWHRFSSARTTYTRHRKQHFAELSSKREEAAVVKERLAAEAETLASSNEWGPTSGRFRDLMRQWKAAGPAPREVDDKLWARFRAAQDLFFGARDAVQAEENAEQVDNLAAKEALLVEIEGMLPVSDAKAAREQLREYLDRWDQIGKIPRDSMRAVDGRLRAVEQAVKSAEDEVWNRSNPEARARAEATVKQLQSLISDLEKQAAKAESQGNSRKATEAREAIAARREWLTQAQNALSDFS</sequence>
<evidence type="ECO:0000313" key="3">
    <source>
        <dbReference type="Proteomes" id="UP000295447"/>
    </source>
</evidence>
<reference evidence="2 3" key="1">
    <citation type="submission" date="2019-03" db="EMBL/GenBank/DDBJ databases">
        <title>Genomic Encyclopedia of Type Strains, Phase III (KMG-III): the genomes of soil and plant-associated and newly described type strains.</title>
        <authorList>
            <person name="Whitman W."/>
        </authorList>
    </citation>
    <scope>NUCLEOTIDE SEQUENCE [LARGE SCALE GENOMIC DNA]</scope>
    <source>
        <strain evidence="2 3">VKM Ac-2570</strain>
    </source>
</reference>